<evidence type="ECO:0000256" key="7">
    <source>
        <dbReference type="ARBA" id="ARBA00023136"/>
    </source>
</evidence>
<sequence length="431" mass="46611">MSLTALVALVRKDLKLFFHDRRAVIMSFAAPIVIASFFGFLFQGASGQANQARIPVAVVDQDQTDLSRKLIARLGEDKQVQVEALSLDRALDQVRRGKTTVALRIPAGFSEGATRTFFSGGAKPELSLDYDPSHAMELGLVRGLLTEAAMTVVSAEMFTGPAGRKSLETSLDQLERSNLAEGERSDLKRLLESARAWNVRQEQQPATARRGGLSLPYSLKEEALTSRSATPYNSYAHAFAGMGVQFILFMGIEAGISILVARRSGLWKRLCAAPLSRRLLLGGRALSAALVSLIILGVVYVFARLIFHVHIEGSAAGFLGVCLAFSLMTATFGLLIASLGRTPEATRGLAIFATLILVMLGGAWVPAFIFPAWLQKLTLFIPTRWAVDGLDAMTWRGLGFQAALAPIAVLLGFALAFGLIALARFRWEVEG</sequence>
<dbReference type="InterPro" id="IPR013525">
    <property type="entry name" value="ABC2_TM"/>
</dbReference>
<keyword evidence="6 8" id="KW-1133">Transmembrane helix</keyword>
<dbReference type="Proteomes" id="UP001165089">
    <property type="component" value="Unassembled WGS sequence"/>
</dbReference>
<evidence type="ECO:0000256" key="4">
    <source>
        <dbReference type="ARBA" id="ARBA00022475"/>
    </source>
</evidence>
<evidence type="ECO:0000256" key="5">
    <source>
        <dbReference type="ARBA" id="ARBA00022692"/>
    </source>
</evidence>
<evidence type="ECO:0000259" key="9">
    <source>
        <dbReference type="PROSITE" id="PS51012"/>
    </source>
</evidence>
<keyword evidence="5 8" id="KW-0812">Transmembrane</keyword>
<keyword evidence="3" id="KW-0813">Transport</keyword>
<evidence type="ECO:0000256" key="8">
    <source>
        <dbReference type="SAM" id="Phobius"/>
    </source>
</evidence>
<evidence type="ECO:0000256" key="3">
    <source>
        <dbReference type="ARBA" id="ARBA00022448"/>
    </source>
</evidence>
<feature type="transmembrane region" description="Helical" evidence="8">
    <location>
        <begin position="315"/>
        <end position="337"/>
    </location>
</feature>
<dbReference type="InterPro" id="IPR047817">
    <property type="entry name" value="ABC2_TM_bact-type"/>
</dbReference>
<proteinExistence type="inferred from homology"/>
<evidence type="ECO:0000256" key="6">
    <source>
        <dbReference type="ARBA" id="ARBA00022989"/>
    </source>
</evidence>
<dbReference type="InterPro" id="IPR051449">
    <property type="entry name" value="ABC-2_transporter_component"/>
</dbReference>
<dbReference type="PANTHER" id="PTHR30294:SF38">
    <property type="entry name" value="TRANSPORT PERMEASE PROTEIN"/>
    <property type="match status" value="1"/>
</dbReference>
<evidence type="ECO:0000256" key="1">
    <source>
        <dbReference type="ARBA" id="ARBA00004651"/>
    </source>
</evidence>
<name>A0ABQ5Q687_9BACT</name>
<protein>
    <recommendedName>
        <fullName evidence="9">ABC transmembrane type-2 domain-containing protein</fullName>
    </recommendedName>
</protein>
<evidence type="ECO:0000256" key="2">
    <source>
        <dbReference type="ARBA" id="ARBA00007783"/>
    </source>
</evidence>
<reference evidence="10 11" key="1">
    <citation type="journal article" date="2023" name="Antonie Van Leeuwenhoek">
        <title>Mesoterricola silvestris gen. nov., sp. nov., Mesoterricola sediminis sp. nov., Geothrix oryzae sp. nov., Geothrix edaphica sp. nov., Geothrix rubra sp. nov., and Geothrix limicola sp. nov., six novel members of Acidobacteriota isolated from soils.</title>
        <authorList>
            <person name="Itoh H."/>
            <person name="Sugisawa Y."/>
            <person name="Mise K."/>
            <person name="Xu Z."/>
            <person name="Kuniyasu M."/>
            <person name="Ushijima N."/>
            <person name="Kawano K."/>
            <person name="Kobayashi E."/>
            <person name="Shiratori Y."/>
            <person name="Masuda Y."/>
            <person name="Senoo K."/>
        </authorList>
    </citation>
    <scope>NUCLEOTIDE SEQUENCE [LARGE SCALE GENOMIC DNA]</scope>
    <source>
        <strain evidence="10 11">Red803</strain>
    </source>
</reference>
<gene>
    <name evidence="10" type="ORF">GETHPA_16450</name>
</gene>
<dbReference type="Pfam" id="PF12698">
    <property type="entry name" value="ABC2_membrane_3"/>
    <property type="match status" value="1"/>
</dbReference>
<accession>A0ABQ5Q687</accession>
<comment type="similarity">
    <text evidence="2">Belongs to the ABC-2 integral membrane protein family.</text>
</comment>
<keyword evidence="7 8" id="KW-0472">Membrane</keyword>
<feature type="domain" description="ABC transmembrane type-2" evidence="9">
    <location>
        <begin position="200"/>
        <end position="428"/>
    </location>
</feature>
<dbReference type="RefSeq" id="WP_285724515.1">
    <property type="nucleotide sequence ID" value="NZ_BSDD01000003.1"/>
</dbReference>
<dbReference type="PANTHER" id="PTHR30294">
    <property type="entry name" value="MEMBRANE COMPONENT OF ABC TRANSPORTER YHHJ-RELATED"/>
    <property type="match status" value="1"/>
</dbReference>
<feature type="transmembrane region" description="Helical" evidence="8">
    <location>
        <begin position="23"/>
        <end position="42"/>
    </location>
</feature>
<dbReference type="PROSITE" id="PS51012">
    <property type="entry name" value="ABC_TM2"/>
    <property type="match status" value="1"/>
</dbReference>
<feature type="transmembrane region" description="Helical" evidence="8">
    <location>
        <begin position="349"/>
        <end position="374"/>
    </location>
</feature>
<dbReference type="EMBL" id="BSDD01000003">
    <property type="protein sequence ID" value="GLH70112.1"/>
    <property type="molecule type" value="Genomic_DNA"/>
</dbReference>
<comment type="caution">
    <text evidence="10">The sequence shown here is derived from an EMBL/GenBank/DDBJ whole genome shotgun (WGS) entry which is preliminary data.</text>
</comment>
<evidence type="ECO:0000313" key="11">
    <source>
        <dbReference type="Proteomes" id="UP001165089"/>
    </source>
</evidence>
<feature type="transmembrane region" description="Helical" evidence="8">
    <location>
        <begin position="235"/>
        <end position="260"/>
    </location>
</feature>
<keyword evidence="11" id="KW-1185">Reference proteome</keyword>
<evidence type="ECO:0000313" key="10">
    <source>
        <dbReference type="EMBL" id="GLH70112.1"/>
    </source>
</evidence>
<feature type="transmembrane region" description="Helical" evidence="8">
    <location>
        <begin position="403"/>
        <end position="425"/>
    </location>
</feature>
<organism evidence="10 11">
    <name type="scientific">Geothrix rubra</name>
    <dbReference type="NCBI Taxonomy" id="2927977"/>
    <lineage>
        <taxon>Bacteria</taxon>
        <taxon>Pseudomonadati</taxon>
        <taxon>Acidobacteriota</taxon>
        <taxon>Holophagae</taxon>
        <taxon>Holophagales</taxon>
        <taxon>Holophagaceae</taxon>
        <taxon>Geothrix</taxon>
    </lineage>
</organism>
<comment type="subcellular location">
    <subcellularLocation>
        <location evidence="1">Cell membrane</location>
        <topology evidence="1">Multi-pass membrane protein</topology>
    </subcellularLocation>
</comment>
<keyword evidence="4" id="KW-1003">Cell membrane</keyword>
<feature type="transmembrane region" description="Helical" evidence="8">
    <location>
        <begin position="281"/>
        <end position="303"/>
    </location>
</feature>
<dbReference type="Gene3D" id="3.40.1710.10">
    <property type="entry name" value="abc type-2 transporter like domain"/>
    <property type="match status" value="1"/>
</dbReference>